<dbReference type="Pfam" id="PF00069">
    <property type="entry name" value="Pkinase"/>
    <property type="match status" value="1"/>
</dbReference>
<dbReference type="InterPro" id="IPR017441">
    <property type="entry name" value="Protein_kinase_ATP_BS"/>
</dbReference>
<organism evidence="19 20">
    <name type="scientific">Nelumbo nucifera</name>
    <name type="common">Sacred lotus</name>
    <dbReference type="NCBI Taxonomy" id="4432"/>
    <lineage>
        <taxon>Eukaryota</taxon>
        <taxon>Viridiplantae</taxon>
        <taxon>Streptophyta</taxon>
        <taxon>Embryophyta</taxon>
        <taxon>Tracheophyta</taxon>
        <taxon>Spermatophyta</taxon>
        <taxon>Magnoliopsida</taxon>
        <taxon>Proteales</taxon>
        <taxon>Nelumbonaceae</taxon>
        <taxon>Nelumbo</taxon>
    </lineage>
</organism>
<dbReference type="CDD" id="cd14066">
    <property type="entry name" value="STKc_IRAK"/>
    <property type="match status" value="1"/>
</dbReference>
<evidence type="ECO:0000256" key="5">
    <source>
        <dbReference type="ARBA" id="ARBA00022679"/>
    </source>
</evidence>
<dbReference type="FunFam" id="3.30.200.20:FF:000043">
    <property type="entry name" value="Wall-associated receptor kinase 2"/>
    <property type="match status" value="1"/>
</dbReference>
<sequence>MALPVLLLQFLLSLPISKAGCEEKCGDIPIPYPFGFGNPNCYRKRYDVTCNHTFTPPKPFISNTNYEILNISPLGQLHTKTFVTYDCYDQEKDRSINRVRSSFGLVDLPYTFSDTKNKFTAIGCDTVSYITGTRDGRGFTTGCSMVCSDQQSLGNGSCSGMGCCQTSIQKGFKMFVVELYSLYNHTNVSNFNPCSYAFMVDSEWFNFSVPDILGYMGFYNRNEKMVPAVLDWAIEKYTCENASSSDPNYACGKNSECFNSPNGLGYLCNCSQGYQGNPYFDHGCQDIDECMNSTMNDCSSSGVCTNTPGSYTCSCPPGTRGDGRENGSGCASPPRNLSQLIQVFLGIGFGILFLLFVSSWLYWGIQHRRQKKRKENFFQQNGGLLLRQLLSSHDANVEFTEEELEKATHNYDKSLILGRGGYGTVYKGTLPNNKIVAIKKSKIVDESQVEQFINEVVILSQIEHENVVKLLGCCLDSEVPLLVYEFITNGTLFHHIHDEGHKSSISWDNRLRIATETAKAIAHLHSAVTPPIIHRDIKSANILLDDFFKAKVSDFGASRLVPLDHTQLTTLVQGTLGYLDPEYFQTSHLTEKSDVYSFGVVLVELLTGRKALELDRPEREKNLAIHFMNLMKEDDILNILEDRVLHEADKDQLCEVTKLACRCLSMKGEERPTMKEVDRELEGFRGFDNHPWVEHNHEEAEYLLGEQSNLQRCSTAEYDSSLRGHVAISLNNGR</sequence>
<dbReference type="GO" id="GO:0005524">
    <property type="term" value="F:ATP binding"/>
    <property type="evidence" value="ECO:0007669"/>
    <property type="project" value="UniProtKB-UniRule"/>
</dbReference>
<dbReference type="OMA" id="QRVDQNQ"/>
<evidence type="ECO:0000256" key="18">
    <source>
        <dbReference type="PROSITE-ProRule" id="PRU10141"/>
    </source>
</evidence>
<dbReference type="Pfam" id="PF07645">
    <property type="entry name" value="EGF_CA"/>
    <property type="match status" value="1"/>
</dbReference>
<gene>
    <name evidence="20" type="primary">LOC109115805</name>
</gene>
<dbReference type="GO" id="GO:0030247">
    <property type="term" value="F:polysaccharide binding"/>
    <property type="evidence" value="ECO:0007669"/>
    <property type="project" value="InterPro"/>
</dbReference>
<dbReference type="InterPro" id="IPR000152">
    <property type="entry name" value="EGF-type_Asp/Asn_hydroxyl_site"/>
</dbReference>
<dbReference type="PROSITE" id="PS00107">
    <property type="entry name" value="PROTEIN_KINASE_ATP"/>
    <property type="match status" value="1"/>
</dbReference>
<dbReference type="Gene3D" id="2.10.25.10">
    <property type="entry name" value="Laminin"/>
    <property type="match status" value="2"/>
</dbReference>
<evidence type="ECO:0000256" key="14">
    <source>
        <dbReference type="ARBA" id="ARBA00023157"/>
    </source>
</evidence>
<dbReference type="InterPro" id="IPR025287">
    <property type="entry name" value="WAK_GUB"/>
</dbReference>
<dbReference type="InterPro" id="IPR018097">
    <property type="entry name" value="EGF_Ca-bd_CS"/>
</dbReference>
<comment type="function">
    <text evidence="16">Serine/threonine-protein kinase that may function as a signaling receptor of extracellular matrix component. Binding to pectin may have significance in the control of cell expansion, morphogenesis and development.</text>
</comment>
<dbReference type="SMART" id="SM00181">
    <property type="entry name" value="EGF"/>
    <property type="match status" value="2"/>
</dbReference>
<evidence type="ECO:0000256" key="16">
    <source>
        <dbReference type="ARBA" id="ARBA00058961"/>
    </source>
</evidence>
<keyword evidence="14" id="KW-1015">Disulfide bond</keyword>
<dbReference type="AlphaFoldDB" id="A0A1U8QAB9"/>
<dbReference type="RefSeq" id="XP_019055734.1">
    <property type="nucleotide sequence ID" value="XM_019200189.1"/>
</dbReference>
<dbReference type="GeneID" id="109115805"/>
<dbReference type="CDD" id="cd00054">
    <property type="entry name" value="EGF_CA"/>
    <property type="match status" value="1"/>
</dbReference>
<evidence type="ECO:0000256" key="3">
    <source>
        <dbReference type="ARBA" id="ARBA00022536"/>
    </source>
</evidence>
<keyword evidence="11 18" id="KW-0067">ATP-binding</keyword>
<evidence type="ECO:0000256" key="13">
    <source>
        <dbReference type="ARBA" id="ARBA00023136"/>
    </source>
</evidence>
<keyword evidence="3 17" id="KW-0245">EGF-like domain</keyword>
<evidence type="ECO:0000313" key="20">
    <source>
        <dbReference type="RefSeq" id="XP_019055734.1"/>
    </source>
</evidence>
<comment type="caution">
    <text evidence="17">Lacks conserved residue(s) required for the propagation of feature annotation.</text>
</comment>
<evidence type="ECO:0000256" key="8">
    <source>
        <dbReference type="ARBA" id="ARBA00022737"/>
    </source>
</evidence>
<dbReference type="GO" id="GO:0004674">
    <property type="term" value="F:protein serine/threonine kinase activity"/>
    <property type="evidence" value="ECO:0007669"/>
    <property type="project" value="UniProtKB-KW"/>
</dbReference>
<keyword evidence="4" id="KW-0597">Phosphoprotein</keyword>
<evidence type="ECO:0000256" key="12">
    <source>
        <dbReference type="ARBA" id="ARBA00022989"/>
    </source>
</evidence>
<evidence type="ECO:0000256" key="15">
    <source>
        <dbReference type="ARBA" id="ARBA00023180"/>
    </source>
</evidence>
<keyword evidence="19" id="KW-1185">Reference proteome</keyword>
<dbReference type="Gene3D" id="3.30.200.20">
    <property type="entry name" value="Phosphorylase Kinase, domain 1"/>
    <property type="match status" value="1"/>
</dbReference>
<name>A0A1U8QAB9_NELNU</name>
<keyword evidence="12" id="KW-1133">Transmembrane helix</keyword>
<dbReference type="PROSITE" id="PS01187">
    <property type="entry name" value="EGF_CA"/>
    <property type="match status" value="1"/>
</dbReference>
<dbReference type="Gene3D" id="1.10.510.10">
    <property type="entry name" value="Transferase(Phosphotransferase) domain 1"/>
    <property type="match status" value="1"/>
</dbReference>
<keyword evidence="13" id="KW-0472">Membrane</keyword>
<evidence type="ECO:0000256" key="9">
    <source>
        <dbReference type="ARBA" id="ARBA00022741"/>
    </source>
</evidence>
<dbReference type="PANTHER" id="PTHR27005">
    <property type="entry name" value="WALL-ASSOCIATED RECEPTOR KINASE-LIKE 21"/>
    <property type="match status" value="1"/>
</dbReference>
<dbReference type="SUPFAM" id="SSF56112">
    <property type="entry name" value="Protein kinase-like (PK-like)"/>
    <property type="match status" value="1"/>
</dbReference>
<keyword evidence="10" id="KW-0418">Kinase</keyword>
<dbReference type="SMART" id="SM00220">
    <property type="entry name" value="S_TKc"/>
    <property type="match status" value="1"/>
</dbReference>
<dbReference type="SMART" id="SM00179">
    <property type="entry name" value="EGF_CA"/>
    <property type="match status" value="1"/>
</dbReference>
<keyword evidence="9 18" id="KW-0547">Nucleotide-binding</keyword>
<evidence type="ECO:0000256" key="10">
    <source>
        <dbReference type="ARBA" id="ARBA00022777"/>
    </source>
</evidence>
<evidence type="ECO:0000256" key="1">
    <source>
        <dbReference type="ARBA" id="ARBA00004479"/>
    </source>
</evidence>
<evidence type="ECO:0000256" key="11">
    <source>
        <dbReference type="ARBA" id="ARBA00022840"/>
    </source>
</evidence>
<keyword evidence="2" id="KW-0723">Serine/threonine-protein kinase</keyword>
<feature type="binding site" evidence="18">
    <location>
        <position position="440"/>
    </location>
    <ligand>
        <name>ATP</name>
        <dbReference type="ChEBI" id="CHEBI:30616"/>
    </ligand>
</feature>
<dbReference type="InterPro" id="IPR011009">
    <property type="entry name" value="Kinase-like_dom_sf"/>
</dbReference>
<evidence type="ECO:0000313" key="19">
    <source>
        <dbReference type="Proteomes" id="UP000189703"/>
    </source>
</evidence>
<dbReference type="GO" id="GO:0005509">
    <property type="term" value="F:calcium ion binding"/>
    <property type="evidence" value="ECO:0007669"/>
    <property type="project" value="InterPro"/>
</dbReference>
<dbReference type="SUPFAM" id="SSF57196">
    <property type="entry name" value="EGF/Laminin"/>
    <property type="match status" value="1"/>
</dbReference>
<dbReference type="PROSITE" id="PS50026">
    <property type="entry name" value="EGF_3"/>
    <property type="match status" value="1"/>
</dbReference>
<reference evidence="20" key="1">
    <citation type="submission" date="2025-08" db="UniProtKB">
        <authorList>
            <consortium name="RefSeq"/>
        </authorList>
    </citation>
    <scope>IDENTIFICATION</scope>
</reference>
<protein>
    <submittedName>
        <fullName evidence="20">Wall-associated receptor kinase-like 16</fullName>
    </submittedName>
</protein>
<evidence type="ECO:0000256" key="7">
    <source>
        <dbReference type="ARBA" id="ARBA00022729"/>
    </source>
</evidence>
<dbReference type="InterPro" id="IPR049883">
    <property type="entry name" value="NOTCH1_EGF-like"/>
</dbReference>
<proteinExistence type="predicted"/>
<dbReference type="InterPro" id="IPR000742">
    <property type="entry name" value="EGF"/>
</dbReference>
<dbReference type="InterPro" id="IPR045274">
    <property type="entry name" value="WAK-like"/>
</dbReference>
<dbReference type="GO" id="GO:0007166">
    <property type="term" value="P:cell surface receptor signaling pathway"/>
    <property type="evidence" value="ECO:0000318"/>
    <property type="project" value="GO_Central"/>
</dbReference>
<comment type="subcellular location">
    <subcellularLocation>
        <location evidence="1">Membrane</location>
        <topology evidence="1">Single-pass type I membrane protein</topology>
    </subcellularLocation>
</comment>
<dbReference type="FunFam" id="2.10.25.10:FF:000038">
    <property type="entry name" value="Fibrillin 2"/>
    <property type="match status" value="1"/>
</dbReference>
<dbReference type="PROSITE" id="PS50011">
    <property type="entry name" value="PROTEIN_KINASE_DOM"/>
    <property type="match status" value="1"/>
</dbReference>
<accession>A0A1U8QAB9</accession>
<keyword evidence="15" id="KW-0325">Glycoprotein</keyword>
<evidence type="ECO:0000256" key="17">
    <source>
        <dbReference type="PROSITE-ProRule" id="PRU00076"/>
    </source>
</evidence>
<evidence type="ECO:0000256" key="4">
    <source>
        <dbReference type="ARBA" id="ARBA00022553"/>
    </source>
</evidence>
<evidence type="ECO:0000256" key="6">
    <source>
        <dbReference type="ARBA" id="ARBA00022692"/>
    </source>
</evidence>
<dbReference type="PANTHER" id="PTHR27005:SF283">
    <property type="entry name" value="OS02G0633066 PROTEIN"/>
    <property type="match status" value="1"/>
</dbReference>
<keyword evidence="6" id="KW-0812">Transmembrane</keyword>
<dbReference type="InterPro" id="IPR001881">
    <property type="entry name" value="EGF-like_Ca-bd_dom"/>
</dbReference>
<evidence type="ECO:0000256" key="2">
    <source>
        <dbReference type="ARBA" id="ARBA00022527"/>
    </source>
</evidence>
<dbReference type="InterPro" id="IPR008271">
    <property type="entry name" value="Ser/Thr_kinase_AS"/>
</dbReference>
<dbReference type="Proteomes" id="UP000189703">
    <property type="component" value="Unplaced"/>
</dbReference>
<keyword evidence="8" id="KW-0677">Repeat</keyword>
<dbReference type="PROSITE" id="PS00010">
    <property type="entry name" value="ASX_HYDROXYL"/>
    <property type="match status" value="1"/>
</dbReference>
<dbReference type="GO" id="GO:0005886">
    <property type="term" value="C:plasma membrane"/>
    <property type="evidence" value="ECO:0000318"/>
    <property type="project" value="GO_Central"/>
</dbReference>
<keyword evidence="7" id="KW-0732">Signal</keyword>
<keyword evidence="5" id="KW-0808">Transferase</keyword>
<dbReference type="KEGG" id="nnu:109115805"/>
<dbReference type="Pfam" id="PF13947">
    <property type="entry name" value="GUB_WAK_bind"/>
    <property type="match status" value="1"/>
</dbReference>
<dbReference type="InterPro" id="IPR000719">
    <property type="entry name" value="Prot_kinase_dom"/>
</dbReference>
<dbReference type="FunCoup" id="A0A1U8QAB9">
    <property type="interactions" value="257"/>
</dbReference>
<dbReference type="FunFam" id="1.10.510.10:FF:000084">
    <property type="entry name" value="Wall-associated receptor kinase 2"/>
    <property type="match status" value="1"/>
</dbReference>
<dbReference type="PROSITE" id="PS00108">
    <property type="entry name" value="PROTEIN_KINASE_ST"/>
    <property type="match status" value="1"/>
</dbReference>
<dbReference type="OrthoDB" id="4062651at2759"/>